<comment type="caution">
    <text evidence="1">The sequence shown here is derived from an EMBL/GenBank/DDBJ whole genome shotgun (WGS) entry which is preliminary data.</text>
</comment>
<dbReference type="EMBL" id="RBZN01000034">
    <property type="protein sequence ID" value="RKQ15109.1"/>
    <property type="molecule type" value="Genomic_DNA"/>
</dbReference>
<gene>
    <name evidence="1" type="ORF">D8M03_12530</name>
</gene>
<evidence type="ECO:0000313" key="1">
    <source>
        <dbReference type="EMBL" id="RKQ15109.1"/>
    </source>
</evidence>
<dbReference type="Proteomes" id="UP000272238">
    <property type="component" value="Unassembled WGS sequence"/>
</dbReference>
<evidence type="ECO:0000313" key="2">
    <source>
        <dbReference type="Proteomes" id="UP000272238"/>
    </source>
</evidence>
<name>A0A494YY74_9BACL</name>
<keyword evidence="2" id="KW-1185">Reference proteome</keyword>
<organism evidence="1 2">
    <name type="scientific">Ureibacillus endophyticus</name>
    <dbReference type="NCBI Taxonomy" id="1978490"/>
    <lineage>
        <taxon>Bacteria</taxon>
        <taxon>Bacillati</taxon>
        <taxon>Bacillota</taxon>
        <taxon>Bacilli</taxon>
        <taxon>Bacillales</taxon>
        <taxon>Caryophanaceae</taxon>
        <taxon>Ureibacillus</taxon>
    </lineage>
</organism>
<accession>A0A494YY74</accession>
<dbReference type="AlphaFoldDB" id="A0A494YY74"/>
<protein>
    <submittedName>
        <fullName evidence="1">Uncharacterized protein</fullName>
    </submittedName>
</protein>
<dbReference type="RefSeq" id="WP_121215147.1">
    <property type="nucleotide sequence ID" value="NZ_JAMYWW010000001.1"/>
</dbReference>
<sequence length="101" mass="11823">MICTVCQTNYHFQRNSWRFEGCSENGEGIYIVESHVFTPDILQAILEHAIQNETVVISVDAYLAEYTECEGCQRLNIQLNKERHALLNLPKYEKIIYYDSF</sequence>
<reference evidence="1 2" key="1">
    <citation type="journal article" date="2016" name="Antonie Van Leeuwenhoek">
        <title>Lysinibacillus endophyticus sp. nov., an indole-3-acetic acid producing endophytic bacterium isolated from corn root (Zea mays cv. Xinken-5).</title>
        <authorList>
            <person name="Yu J."/>
            <person name="Guan X."/>
            <person name="Liu C."/>
            <person name="Xiang W."/>
            <person name="Yu Z."/>
            <person name="Liu X."/>
            <person name="Wang G."/>
        </authorList>
    </citation>
    <scope>NUCLEOTIDE SEQUENCE [LARGE SCALE GENOMIC DNA]</scope>
    <source>
        <strain evidence="1 2">DSM 100506</strain>
    </source>
</reference>
<proteinExistence type="predicted"/>